<dbReference type="Proteomes" id="UP000501648">
    <property type="component" value="Chromosome"/>
</dbReference>
<dbReference type="NCBIfam" id="TIGR00125">
    <property type="entry name" value="cyt_tran_rel"/>
    <property type="match status" value="1"/>
</dbReference>
<dbReference type="InterPro" id="IPR029056">
    <property type="entry name" value="Ribokinase-like"/>
</dbReference>
<dbReference type="Pfam" id="PF01467">
    <property type="entry name" value="CTP_transf_like"/>
    <property type="match status" value="1"/>
</dbReference>
<dbReference type="InterPro" id="IPR004821">
    <property type="entry name" value="Cyt_trans-like"/>
</dbReference>
<evidence type="ECO:0000259" key="8">
    <source>
        <dbReference type="Pfam" id="PF01467"/>
    </source>
</evidence>
<dbReference type="GO" id="GO:0033785">
    <property type="term" value="F:heptose 7-phosphate kinase activity"/>
    <property type="evidence" value="ECO:0007669"/>
    <property type="project" value="TreeGrafter"/>
</dbReference>
<dbReference type="SUPFAM" id="SSF52374">
    <property type="entry name" value="Nucleotidylyl transferase"/>
    <property type="match status" value="1"/>
</dbReference>
<evidence type="ECO:0000256" key="4">
    <source>
        <dbReference type="ARBA" id="ARBA00022777"/>
    </source>
</evidence>
<evidence type="ECO:0000259" key="7">
    <source>
        <dbReference type="Pfam" id="PF00294"/>
    </source>
</evidence>
<name>A0A6M3ZXI3_9BURK</name>
<dbReference type="SUPFAM" id="SSF53613">
    <property type="entry name" value="Ribokinase-like"/>
    <property type="match status" value="1"/>
</dbReference>
<evidence type="ECO:0000256" key="6">
    <source>
        <dbReference type="ARBA" id="ARBA00023277"/>
    </source>
</evidence>
<evidence type="ECO:0000256" key="2">
    <source>
        <dbReference type="ARBA" id="ARBA00003753"/>
    </source>
</evidence>
<dbReference type="GO" id="GO:0033786">
    <property type="term" value="F:heptose-1-phosphate adenylyltransferase activity"/>
    <property type="evidence" value="ECO:0007669"/>
    <property type="project" value="TreeGrafter"/>
</dbReference>
<dbReference type="InterPro" id="IPR011611">
    <property type="entry name" value="PfkB_dom"/>
</dbReference>
<dbReference type="PANTHER" id="PTHR46969">
    <property type="entry name" value="BIFUNCTIONAL PROTEIN HLDE"/>
    <property type="match status" value="1"/>
</dbReference>
<keyword evidence="3" id="KW-0808">Transferase</keyword>
<reference evidence="9 10" key="1">
    <citation type="journal article" date="2012" name="J. Bacteriol.">
        <title>Genome sequence of the pathogenic Herbaspirillum seropedicae strain Os34, isolated from rice roots.</title>
        <authorList>
            <person name="Ye W."/>
            <person name="Ye S."/>
            <person name="Liu J."/>
            <person name="Chang S."/>
            <person name="Chen M."/>
            <person name="Zhu B."/>
            <person name="Guo L."/>
            <person name="An Q."/>
        </authorList>
    </citation>
    <scope>NUCLEOTIDE SEQUENCE [LARGE SCALE GENOMIC DNA]</scope>
    <source>
        <strain evidence="9 10">Os34</strain>
    </source>
</reference>
<dbReference type="Pfam" id="PF00294">
    <property type="entry name" value="PfkB"/>
    <property type="match status" value="1"/>
</dbReference>
<proteinExistence type="predicted"/>
<dbReference type="InterPro" id="IPR014729">
    <property type="entry name" value="Rossmann-like_a/b/a_fold"/>
</dbReference>
<evidence type="ECO:0000313" key="9">
    <source>
        <dbReference type="EMBL" id="QJQ03385.1"/>
    </source>
</evidence>
<accession>A0A6M3ZXI3</accession>
<dbReference type="GO" id="GO:0016773">
    <property type="term" value="F:phosphotransferase activity, alcohol group as acceptor"/>
    <property type="evidence" value="ECO:0007669"/>
    <property type="project" value="InterPro"/>
</dbReference>
<keyword evidence="5" id="KW-0511">Multifunctional enzyme</keyword>
<feature type="domain" description="Cytidyltransferase-like" evidence="8">
    <location>
        <begin position="28"/>
        <end position="123"/>
    </location>
</feature>
<comment type="function">
    <text evidence="2">Catalyzes the ADP transfer from ATP to D-glycero-beta-D-manno-heptose 1-phosphate, yielding ADP-D-glycero-beta-D-manno-heptose.</text>
</comment>
<sequence>MDSSSTTDIAEINKARALAGKDARIVFVAGNFNTVHPGHLRLLKFASECGDFLVVGVAGDHVPGALLPAQLRFDGITAISFVDHAFVMTSSPEEIIRALKPSIVVKGDEHETRFNPEQAAVDEYGGKLMFSSGEMRFSSIDLLKRDILEPNLSSIVLPRDYPERHALTMKDLRQTMEKFKGLRVAVLGDLIVDEYVSCEALGMSQEDPTLVVTPILQERFIGGAGIVASHARTLGAQVNYFSVAGKDAAADFAREKLSEYKVTATIFEDESRPTTLKQRFRAAGKTLLRVSHLRQHDIEQRLAQRFVDAVKAKLDACDLVIFSDFNYGCLPQVVVDQLVAACTERGIPFVADSQSSSQMGDVSRFKGAMLLTPTEREARLAVRDYSSGLVVLAEKLRQRSQAENIILTLGAEGILAHAQSEGELAWLTDRLPAFNSSPKDTAGAGDSFLTCTSMAMTVGTDIWQSMYLGSIAAACQVSRVGNIPLSASDLMQELADQL</sequence>
<dbReference type="CDD" id="cd01172">
    <property type="entry name" value="RfaE_like"/>
    <property type="match status" value="1"/>
</dbReference>
<organism evidence="9 10">
    <name type="scientific">Herbaspirillum rubrisubalbicans Os34</name>
    <dbReference type="NCBI Taxonomy" id="1235827"/>
    <lineage>
        <taxon>Bacteria</taxon>
        <taxon>Pseudomonadati</taxon>
        <taxon>Pseudomonadota</taxon>
        <taxon>Betaproteobacteria</taxon>
        <taxon>Burkholderiales</taxon>
        <taxon>Oxalobacteraceae</taxon>
        <taxon>Herbaspirillum</taxon>
    </lineage>
</organism>
<protein>
    <submittedName>
        <fullName evidence="9">ADP-heptose synthase</fullName>
    </submittedName>
</protein>
<dbReference type="InterPro" id="IPR011913">
    <property type="entry name" value="RfaE_dom_I"/>
</dbReference>
<dbReference type="PANTHER" id="PTHR46969:SF1">
    <property type="entry name" value="BIFUNCTIONAL PROTEIN HLDE"/>
    <property type="match status" value="1"/>
</dbReference>
<gene>
    <name evidence="9" type="ORF">C798_25060</name>
</gene>
<evidence type="ECO:0000256" key="3">
    <source>
        <dbReference type="ARBA" id="ARBA00022679"/>
    </source>
</evidence>
<evidence type="ECO:0000256" key="1">
    <source>
        <dbReference type="ARBA" id="ARBA00002319"/>
    </source>
</evidence>
<dbReference type="Gene3D" id="3.40.1190.20">
    <property type="match status" value="1"/>
</dbReference>
<keyword evidence="6" id="KW-0119">Carbohydrate metabolism</keyword>
<dbReference type="AlphaFoldDB" id="A0A6M3ZXI3"/>
<dbReference type="Gene3D" id="3.40.50.620">
    <property type="entry name" value="HUPs"/>
    <property type="match status" value="1"/>
</dbReference>
<feature type="domain" description="Carbohydrate kinase PfkB" evidence="7">
    <location>
        <begin position="208"/>
        <end position="483"/>
    </location>
</feature>
<dbReference type="GO" id="GO:0005829">
    <property type="term" value="C:cytosol"/>
    <property type="evidence" value="ECO:0007669"/>
    <property type="project" value="TreeGrafter"/>
</dbReference>
<evidence type="ECO:0000313" key="10">
    <source>
        <dbReference type="Proteomes" id="UP000501648"/>
    </source>
</evidence>
<keyword evidence="4" id="KW-0418">Kinase</keyword>
<evidence type="ECO:0000256" key="5">
    <source>
        <dbReference type="ARBA" id="ARBA00023268"/>
    </source>
</evidence>
<dbReference type="EMBL" id="CP008956">
    <property type="protein sequence ID" value="QJQ03385.1"/>
    <property type="molecule type" value="Genomic_DNA"/>
</dbReference>
<comment type="function">
    <text evidence="1">Catalyzes the phosphorylation of D-glycero-D-manno-heptose 7-phosphate at the C-1 position to selectively form D-glycero-beta-D-manno-heptose-1,7-bisphosphate.</text>
</comment>